<name>A0ABN1XH68_9PSEU</name>
<evidence type="ECO:0000313" key="2">
    <source>
        <dbReference type="Proteomes" id="UP001501414"/>
    </source>
</evidence>
<comment type="caution">
    <text evidence="1">The sequence shown here is derived from an EMBL/GenBank/DDBJ whole genome shotgun (WGS) entry which is preliminary data.</text>
</comment>
<evidence type="ECO:0000313" key="1">
    <source>
        <dbReference type="EMBL" id="GAA1380301.1"/>
    </source>
</evidence>
<dbReference type="RefSeq" id="WP_344017858.1">
    <property type="nucleotide sequence ID" value="NZ_BAAAJK010000001.1"/>
</dbReference>
<dbReference type="EMBL" id="BAAAJK010000001">
    <property type="protein sequence ID" value="GAA1380301.1"/>
    <property type="molecule type" value="Genomic_DNA"/>
</dbReference>
<keyword evidence="2" id="KW-1185">Reference proteome</keyword>
<organism evidence="1 2">
    <name type="scientific">Pseudonocardia kongjuensis</name>
    <dbReference type="NCBI Taxonomy" id="102227"/>
    <lineage>
        <taxon>Bacteria</taxon>
        <taxon>Bacillati</taxon>
        <taxon>Actinomycetota</taxon>
        <taxon>Actinomycetes</taxon>
        <taxon>Pseudonocardiales</taxon>
        <taxon>Pseudonocardiaceae</taxon>
        <taxon>Pseudonocardia</taxon>
    </lineage>
</organism>
<dbReference type="SUPFAM" id="SSF51726">
    <property type="entry name" value="UROD/MetE-like"/>
    <property type="match status" value="1"/>
</dbReference>
<dbReference type="InterPro" id="IPR038071">
    <property type="entry name" value="UROD/MetE-like_sf"/>
</dbReference>
<sequence>MLFVPVLDQVAARIGGVPVGARTDPARWAYRVRDAAALARPDWVVTHHDPQAEADAVRAAGGDPLDRPLPGSAAVAPLLELTRVLAGLFPRTAVAASLTGPVALARALAGGGTPDPELVTDCADALAGLASAQVEAGATRLLVWESDEPGPAPADALAPLLRRAAILGTPVLLRGGPVPATAGVLRARPDGSGDALLVDPAVFAPDGTAAGFERAWSSWTGASAPELVLTDGPVPYDCDLATVRAAGERPM</sequence>
<accession>A0ABN1XH68</accession>
<protein>
    <submittedName>
        <fullName evidence="1">Uncharacterized protein</fullName>
    </submittedName>
</protein>
<gene>
    <name evidence="1" type="ORF">GCM10009613_04430</name>
</gene>
<dbReference type="Proteomes" id="UP001501414">
    <property type="component" value="Unassembled WGS sequence"/>
</dbReference>
<proteinExistence type="predicted"/>
<reference evidence="1 2" key="1">
    <citation type="journal article" date="2019" name="Int. J. Syst. Evol. Microbiol.">
        <title>The Global Catalogue of Microorganisms (GCM) 10K type strain sequencing project: providing services to taxonomists for standard genome sequencing and annotation.</title>
        <authorList>
            <consortium name="The Broad Institute Genomics Platform"/>
            <consortium name="The Broad Institute Genome Sequencing Center for Infectious Disease"/>
            <person name="Wu L."/>
            <person name="Ma J."/>
        </authorList>
    </citation>
    <scope>NUCLEOTIDE SEQUENCE [LARGE SCALE GENOMIC DNA]</scope>
    <source>
        <strain evidence="1 2">JCM 11896</strain>
    </source>
</reference>